<dbReference type="RefSeq" id="WP_261720452.1">
    <property type="nucleotide sequence ID" value="NZ_JASJUS010000020.1"/>
</dbReference>
<organism evidence="1 2">
    <name type="scientific">Streptomyces fuscus</name>
    <dbReference type="NCBI Taxonomy" id="3048495"/>
    <lineage>
        <taxon>Bacteria</taxon>
        <taxon>Bacillati</taxon>
        <taxon>Actinomycetota</taxon>
        <taxon>Actinomycetes</taxon>
        <taxon>Kitasatosporales</taxon>
        <taxon>Streptomycetaceae</taxon>
        <taxon>Streptomyces</taxon>
    </lineage>
</organism>
<evidence type="ECO:0000313" key="2">
    <source>
        <dbReference type="Proteomes" id="UP001241926"/>
    </source>
</evidence>
<comment type="caution">
    <text evidence="1">The sequence shown here is derived from an EMBL/GenBank/DDBJ whole genome shotgun (WGS) entry which is preliminary data.</text>
</comment>
<evidence type="ECO:0000313" key="1">
    <source>
        <dbReference type="EMBL" id="MDL2079049.1"/>
    </source>
</evidence>
<name>A0ABT7J3Z6_9ACTN</name>
<reference evidence="1 2" key="1">
    <citation type="submission" date="2023-05" db="EMBL/GenBank/DDBJ databases">
        <title>Streptomyces fuscus sp. nov., a brown-black pigment producing actinomyces isolated from dry sand of Sea duck farm.</title>
        <authorList>
            <person name="Xie J."/>
            <person name="Shen N."/>
        </authorList>
    </citation>
    <scope>NUCLEOTIDE SEQUENCE [LARGE SCALE GENOMIC DNA]</scope>
    <source>
        <strain evidence="1 2">GXMU-J15</strain>
    </source>
</reference>
<accession>A0ABT7J3Z6</accession>
<protein>
    <submittedName>
        <fullName evidence="1">Toxin</fullName>
    </submittedName>
</protein>
<keyword evidence="2" id="KW-1185">Reference proteome</keyword>
<dbReference type="EMBL" id="JASJUS010000020">
    <property type="protein sequence ID" value="MDL2079049.1"/>
    <property type="molecule type" value="Genomic_DNA"/>
</dbReference>
<sequence>MSAKEMKSLLAQLGEAAAQRITRPAEPHTLMHAFCDAMSERRDRPVRLILSAFPAGLEVSGARLDCGDHSVIIVEERATPTAQLVILGHELWHEEKDDRGHHLTGGTPRAVARTHGAYRTTEDLQQALDRILSEHRVTRDALLAIAARARSHEETEQAAETFGLLFGRAVRSWMTGPHAQGPVNAATVEGRISLSLTSRNRQIL</sequence>
<dbReference type="Proteomes" id="UP001241926">
    <property type="component" value="Unassembled WGS sequence"/>
</dbReference>
<proteinExistence type="predicted"/>
<gene>
    <name evidence="1" type="ORF">QNN03_21675</name>
</gene>